<evidence type="ECO:0000313" key="2">
    <source>
        <dbReference type="EMBL" id="MBB4276046.1"/>
    </source>
</evidence>
<dbReference type="Proteomes" id="UP000533641">
    <property type="component" value="Unassembled WGS sequence"/>
</dbReference>
<evidence type="ECO:0000313" key="3">
    <source>
        <dbReference type="Proteomes" id="UP000533641"/>
    </source>
</evidence>
<dbReference type="AlphaFoldDB" id="A0A7W6RQ73"/>
<evidence type="ECO:0000256" key="1">
    <source>
        <dbReference type="SAM" id="MobiDB-lite"/>
    </source>
</evidence>
<protein>
    <submittedName>
        <fullName evidence="2">Uncharacterized protein</fullName>
    </submittedName>
</protein>
<dbReference type="RefSeq" id="WP_183926968.1">
    <property type="nucleotide sequence ID" value="NZ_JACIGM010000008.1"/>
</dbReference>
<gene>
    <name evidence="2" type="ORF">GGE12_003843</name>
</gene>
<accession>A0A7W6RQ73</accession>
<name>A0A7W6RQ73_9HYPH</name>
<proteinExistence type="predicted"/>
<sequence>MRIDPVPSLKAGPDSLDELSTSPLSPTATQDTTVATGNDGAEVIVPIALEVKSAKVVSASTSYGWI</sequence>
<dbReference type="EMBL" id="JACIGM010000008">
    <property type="protein sequence ID" value="MBB4276046.1"/>
    <property type="molecule type" value="Genomic_DNA"/>
</dbReference>
<reference evidence="2 3" key="1">
    <citation type="submission" date="2020-08" db="EMBL/GenBank/DDBJ databases">
        <title>Genomic Encyclopedia of Type Strains, Phase IV (KMG-V): Genome sequencing to study the core and pangenomes of soil and plant-associated prokaryotes.</title>
        <authorList>
            <person name="Whitman W."/>
        </authorList>
    </citation>
    <scope>NUCLEOTIDE SEQUENCE [LARGE SCALE GENOMIC DNA]</scope>
    <source>
        <strain evidence="2 3">SEMIA 402</strain>
    </source>
</reference>
<organism evidence="2 3">
    <name type="scientific">Rhizobium mongolense</name>
    <dbReference type="NCBI Taxonomy" id="57676"/>
    <lineage>
        <taxon>Bacteria</taxon>
        <taxon>Pseudomonadati</taxon>
        <taxon>Pseudomonadota</taxon>
        <taxon>Alphaproteobacteria</taxon>
        <taxon>Hyphomicrobiales</taxon>
        <taxon>Rhizobiaceae</taxon>
        <taxon>Rhizobium/Agrobacterium group</taxon>
        <taxon>Rhizobium</taxon>
    </lineage>
</organism>
<feature type="region of interest" description="Disordered" evidence="1">
    <location>
        <begin position="1"/>
        <end position="35"/>
    </location>
</feature>
<comment type="caution">
    <text evidence="2">The sequence shown here is derived from an EMBL/GenBank/DDBJ whole genome shotgun (WGS) entry which is preliminary data.</text>
</comment>
<feature type="compositionally biased region" description="Polar residues" evidence="1">
    <location>
        <begin position="18"/>
        <end position="35"/>
    </location>
</feature>